<gene>
    <name evidence="2" type="ORF">T440DRAFT_394807</name>
</gene>
<dbReference type="Pfam" id="PF04199">
    <property type="entry name" value="Cyclase"/>
    <property type="match status" value="1"/>
</dbReference>
<sequence>MGSGGGFGGGGDGGNKEYIFPAFDELPKVEGMPQGNLWGFFDDKNGVKDEVGTINLLTPSVVQAASREISTGESIQLDWALQNVQFPGFNRKEFEQKKVDFTEFSEFVAMDDEVSINTQAGSQWDSLKHFAHQASKKYYNGLTHEQAATSDTNGTHNWCEHGGIVGRGVLCDWVSWYEEKNGRAPPSPVSRHEIPVEEIEETLKWQGTKVRQGDILMIRSGYVRWHDGANEADRKSGTRDNSVAIGLQANEKTVRWLYDQHFAAVVGDTVAFEAWPPKFEDGWCLHEWLLAHWGTAIGEMWDLEKLSEKCRDMKRYTFFMTSAPLHVKGGIGSPPGAIAIF</sequence>
<dbReference type="InterPro" id="IPR007325">
    <property type="entry name" value="KFase/CYL"/>
</dbReference>
<evidence type="ECO:0000256" key="1">
    <source>
        <dbReference type="ARBA" id="ARBA00007865"/>
    </source>
</evidence>
<dbReference type="Gene3D" id="3.50.30.50">
    <property type="entry name" value="Putative cyclase"/>
    <property type="match status" value="1"/>
</dbReference>
<dbReference type="AlphaFoldDB" id="A0A6A7BAV1"/>
<keyword evidence="3" id="KW-1185">Reference proteome</keyword>
<name>A0A6A7BAV1_9PLEO</name>
<accession>A0A6A7BAV1</accession>
<dbReference type="GO" id="GO:0004061">
    <property type="term" value="F:arylformamidase activity"/>
    <property type="evidence" value="ECO:0007669"/>
    <property type="project" value="InterPro"/>
</dbReference>
<dbReference type="GO" id="GO:0019441">
    <property type="term" value="P:L-tryptophan catabolic process to kynurenine"/>
    <property type="evidence" value="ECO:0007669"/>
    <property type="project" value="InterPro"/>
</dbReference>
<reference evidence="2" key="1">
    <citation type="submission" date="2020-01" db="EMBL/GenBank/DDBJ databases">
        <authorList>
            <consortium name="DOE Joint Genome Institute"/>
            <person name="Haridas S."/>
            <person name="Albert R."/>
            <person name="Binder M."/>
            <person name="Bloem J."/>
            <person name="Labutti K."/>
            <person name="Salamov A."/>
            <person name="Andreopoulos B."/>
            <person name="Baker S.E."/>
            <person name="Barry K."/>
            <person name="Bills G."/>
            <person name="Bluhm B.H."/>
            <person name="Cannon C."/>
            <person name="Castanera R."/>
            <person name="Culley D.E."/>
            <person name="Daum C."/>
            <person name="Ezra D."/>
            <person name="Gonzalez J.B."/>
            <person name="Henrissat B."/>
            <person name="Kuo A."/>
            <person name="Liang C."/>
            <person name="Lipzen A."/>
            <person name="Lutzoni F."/>
            <person name="Magnuson J."/>
            <person name="Mondo S."/>
            <person name="Nolan M."/>
            <person name="Ohm R."/>
            <person name="Pangilinan J."/>
            <person name="Park H.-J."/>
            <person name="Ramirez L."/>
            <person name="Alfaro M."/>
            <person name="Sun H."/>
            <person name="Tritt A."/>
            <person name="Yoshinaga Y."/>
            <person name="Zwiers L.-H."/>
            <person name="Turgeon B.G."/>
            <person name="Goodwin S.B."/>
            <person name="Spatafora J.W."/>
            <person name="Crous P.W."/>
            <person name="Grigoriev I.V."/>
        </authorList>
    </citation>
    <scope>NUCLEOTIDE SEQUENCE</scope>
    <source>
        <strain evidence="2">IPT5</strain>
    </source>
</reference>
<comment type="similarity">
    <text evidence="1">Belongs to the Cyclase 1 superfamily.</text>
</comment>
<evidence type="ECO:0000313" key="3">
    <source>
        <dbReference type="Proteomes" id="UP000799423"/>
    </source>
</evidence>
<protein>
    <recommendedName>
        <fullName evidence="4">Cyclase</fullName>
    </recommendedName>
</protein>
<dbReference type="PANTHER" id="PTHR34861">
    <property type="match status" value="1"/>
</dbReference>
<evidence type="ECO:0000313" key="2">
    <source>
        <dbReference type="EMBL" id="KAF2851469.1"/>
    </source>
</evidence>
<dbReference type="SUPFAM" id="SSF102198">
    <property type="entry name" value="Putative cyclase"/>
    <property type="match status" value="1"/>
</dbReference>
<proteinExistence type="inferred from homology"/>
<dbReference type="PANTHER" id="PTHR34861:SF10">
    <property type="entry name" value="CYCLASE"/>
    <property type="match status" value="1"/>
</dbReference>
<dbReference type="EMBL" id="MU006302">
    <property type="protein sequence ID" value="KAF2851469.1"/>
    <property type="molecule type" value="Genomic_DNA"/>
</dbReference>
<dbReference type="InterPro" id="IPR037175">
    <property type="entry name" value="KFase_sf"/>
</dbReference>
<dbReference type="OrthoDB" id="5396at2759"/>
<dbReference type="Proteomes" id="UP000799423">
    <property type="component" value="Unassembled WGS sequence"/>
</dbReference>
<evidence type="ECO:0008006" key="4">
    <source>
        <dbReference type="Google" id="ProtNLM"/>
    </source>
</evidence>
<organism evidence="2 3">
    <name type="scientific">Plenodomus tracheiphilus IPT5</name>
    <dbReference type="NCBI Taxonomy" id="1408161"/>
    <lineage>
        <taxon>Eukaryota</taxon>
        <taxon>Fungi</taxon>
        <taxon>Dikarya</taxon>
        <taxon>Ascomycota</taxon>
        <taxon>Pezizomycotina</taxon>
        <taxon>Dothideomycetes</taxon>
        <taxon>Pleosporomycetidae</taxon>
        <taxon>Pleosporales</taxon>
        <taxon>Pleosporineae</taxon>
        <taxon>Leptosphaeriaceae</taxon>
        <taxon>Plenodomus</taxon>
    </lineage>
</organism>